<dbReference type="PROSITE" id="PS50103">
    <property type="entry name" value="ZF_C3H1"/>
    <property type="match status" value="1"/>
</dbReference>
<feature type="compositionally biased region" description="Polar residues" evidence="2">
    <location>
        <begin position="35"/>
        <end position="46"/>
    </location>
</feature>
<evidence type="ECO:0000313" key="5">
    <source>
        <dbReference type="Proteomes" id="UP000319663"/>
    </source>
</evidence>
<dbReference type="EMBL" id="VIFY01000031">
    <property type="protein sequence ID" value="TQB74458.1"/>
    <property type="molecule type" value="Genomic_DNA"/>
</dbReference>
<name>A0A507QZM0_MONPU</name>
<gene>
    <name evidence="4" type="ORF">MPDQ_004759</name>
</gene>
<reference evidence="4 5" key="1">
    <citation type="submission" date="2019-06" db="EMBL/GenBank/DDBJ databases">
        <title>Wine fermentation using esterase from Monascus purpureus.</title>
        <authorList>
            <person name="Geng C."/>
            <person name="Zhang Y."/>
        </authorList>
    </citation>
    <scope>NUCLEOTIDE SEQUENCE [LARGE SCALE GENOMIC DNA]</scope>
    <source>
        <strain evidence="4">HQ1</strain>
    </source>
</reference>
<proteinExistence type="predicted"/>
<keyword evidence="5" id="KW-1185">Reference proteome</keyword>
<accession>A0A507QZM0</accession>
<sequence length="801" mass="88860">MEGVSVDHSSVDGQQSRSARDELAVAQYQDGAATPQLTPATQQSSRKPAKCRFFTTKKGCRAGDACPYLHVSSAERNLAAPGRQPVPQSRRNTLTKGKARSEAPVQDVAAGMANLSTDNSPPAPSPSVTPNPRAAQRPVSKAQSQNPREFQLNQLRRRFRPNEETDSVKTSLTFKMAPSDPDFPFELEELHCVLHIPLTYPTKGRPSLEITNTEMDRVYQENVERGFDDIVDTSLRNHGQATLLGWMNSLDKHLERFLSTTERGPTLKFIANVNNKATAVPMDPAPSRVPSTQSKADKRPASSSGLLPAPSNPRPKYTAEQLAQAEKRRRDETRQLEARLGRLPLFQKSSDGISFTVPIQPSKIDRLSVPLRSAKAAKLLVPLLYPLEHAAVELQGVEKTAARPVERAFEQWVKENSNLNLVSQVNYLASNMHTFANKPLLEEPSEAPLEQDMPQDFHTTENQSEPIMREPLQGLDHRSHIHVIPRPPEWAAPDEGSDEELTDISTSEEEFSDEGDESGGVPIPDSAAERAIGRGVALSFPYLELYGIELLELVNLYITIKCERCKEPMDVDNIRQVKDANGTYAPKVEVCKKCTNTMSIGFRQQLIHQSSNRAGYLDLDGCTVVDLLPSLFIPTCAECSTPYPAPGVTAVRGESAMAVCRHCHRKMVFKIVEVKFLLVGSAAFTARTVPLRRKKPKETLGIVAGQELPRRGRCVHYGKSYRWFRCHDATTDHPNEHANRMICGFCSREQIYRPENCGICRAVLVGKAGSGFWEGGKGTRNKVLMSRKGAYMIPCLTGERR</sequence>
<dbReference type="SMART" id="SM00356">
    <property type="entry name" value="ZnF_C3H1"/>
    <property type="match status" value="1"/>
</dbReference>
<evidence type="ECO:0000256" key="1">
    <source>
        <dbReference type="PROSITE-ProRule" id="PRU00723"/>
    </source>
</evidence>
<keyword evidence="1" id="KW-0863">Zinc-finger</keyword>
<dbReference type="GO" id="GO:0008270">
    <property type="term" value="F:zinc ion binding"/>
    <property type="evidence" value="ECO:0007669"/>
    <property type="project" value="UniProtKB-KW"/>
</dbReference>
<organism evidence="4 5">
    <name type="scientific">Monascus purpureus</name>
    <name type="common">Red mold</name>
    <name type="synonym">Monascus anka</name>
    <dbReference type="NCBI Taxonomy" id="5098"/>
    <lineage>
        <taxon>Eukaryota</taxon>
        <taxon>Fungi</taxon>
        <taxon>Dikarya</taxon>
        <taxon>Ascomycota</taxon>
        <taxon>Pezizomycotina</taxon>
        <taxon>Eurotiomycetes</taxon>
        <taxon>Eurotiomycetidae</taxon>
        <taxon>Eurotiales</taxon>
        <taxon>Aspergillaceae</taxon>
        <taxon>Monascus</taxon>
    </lineage>
</organism>
<feature type="region of interest" description="Disordered" evidence="2">
    <location>
        <begin position="75"/>
        <end position="149"/>
    </location>
</feature>
<keyword evidence="1" id="KW-0862">Zinc</keyword>
<dbReference type="STRING" id="5098.A0A507QZM0"/>
<feature type="domain" description="C3H1-type" evidence="3">
    <location>
        <begin position="45"/>
        <end position="73"/>
    </location>
</feature>
<evidence type="ECO:0000259" key="3">
    <source>
        <dbReference type="PROSITE" id="PS50103"/>
    </source>
</evidence>
<protein>
    <recommendedName>
        <fullName evidence="3">C3H1-type domain-containing protein</fullName>
    </recommendedName>
</protein>
<evidence type="ECO:0000313" key="4">
    <source>
        <dbReference type="EMBL" id="TQB74458.1"/>
    </source>
</evidence>
<feature type="compositionally biased region" description="Acidic residues" evidence="2">
    <location>
        <begin position="495"/>
        <end position="517"/>
    </location>
</feature>
<feature type="zinc finger region" description="C3H1-type" evidence="1">
    <location>
        <begin position="45"/>
        <end position="73"/>
    </location>
</feature>
<evidence type="ECO:0000256" key="2">
    <source>
        <dbReference type="SAM" id="MobiDB-lite"/>
    </source>
</evidence>
<feature type="region of interest" description="Disordered" evidence="2">
    <location>
        <begin position="486"/>
        <end position="526"/>
    </location>
</feature>
<dbReference type="SUPFAM" id="SSF161219">
    <property type="entry name" value="CHY zinc finger-like"/>
    <property type="match status" value="1"/>
</dbReference>
<dbReference type="InterPro" id="IPR000571">
    <property type="entry name" value="Znf_CCCH"/>
</dbReference>
<feature type="region of interest" description="Disordered" evidence="2">
    <location>
        <begin position="1"/>
        <end position="49"/>
    </location>
</feature>
<feature type="compositionally biased region" description="Polar residues" evidence="2">
    <location>
        <begin position="7"/>
        <end position="17"/>
    </location>
</feature>
<keyword evidence="1" id="KW-0479">Metal-binding</keyword>
<dbReference type="InterPro" id="IPR037274">
    <property type="entry name" value="Znf_CHY_sf"/>
</dbReference>
<dbReference type="Proteomes" id="UP000319663">
    <property type="component" value="Unassembled WGS sequence"/>
</dbReference>
<feature type="compositionally biased region" description="Polar residues" evidence="2">
    <location>
        <begin position="86"/>
        <end position="95"/>
    </location>
</feature>
<feature type="region of interest" description="Disordered" evidence="2">
    <location>
        <begin position="279"/>
        <end position="332"/>
    </location>
</feature>
<comment type="caution">
    <text evidence="4">The sequence shown here is derived from an EMBL/GenBank/DDBJ whole genome shotgun (WGS) entry which is preliminary data.</text>
</comment>
<dbReference type="AlphaFoldDB" id="A0A507QZM0"/>